<organism evidence="5 6">
    <name type="scientific">Silvibacterium bohemicum</name>
    <dbReference type="NCBI Taxonomy" id="1577686"/>
    <lineage>
        <taxon>Bacteria</taxon>
        <taxon>Pseudomonadati</taxon>
        <taxon>Acidobacteriota</taxon>
        <taxon>Terriglobia</taxon>
        <taxon>Terriglobales</taxon>
        <taxon>Acidobacteriaceae</taxon>
        <taxon>Silvibacterium</taxon>
    </lineage>
</organism>
<proteinExistence type="predicted"/>
<gene>
    <name evidence="5" type="ORF">HNQ77_003980</name>
</gene>
<dbReference type="RefSeq" id="WP_050061004.1">
    <property type="nucleotide sequence ID" value="NZ_JACHEK010000008.1"/>
</dbReference>
<dbReference type="SUPFAM" id="SSF46689">
    <property type="entry name" value="Homeodomain-like"/>
    <property type="match status" value="1"/>
</dbReference>
<dbReference type="Pfam" id="PF12833">
    <property type="entry name" value="HTH_18"/>
    <property type="match status" value="1"/>
</dbReference>
<keyword evidence="3" id="KW-0804">Transcription</keyword>
<keyword evidence="1" id="KW-0805">Transcription regulation</keyword>
<comment type="caution">
    <text evidence="5">The sequence shown here is derived from an EMBL/GenBank/DDBJ whole genome shotgun (WGS) entry which is preliminary data.</text>
</comment>
<dbReference type="GO" id="GO:0003700">
    <property type="term" value="F:DNA-binding transcription factor activity"/>
    <property type="evidence" value="ECO:0007669"/>
    <property type="project" value="InterPro"/>
</dbReference>
<dbReference type="PROSITE" id="PS01124">
    <property type="entry name" value="HTH_ARAC_FAMILY_2"/>
    <property type="match status" value="1"/>
</dbReference>
<dbReference type="AlphaFoldDB" id="A0A841JXY1"/>
<reference evidence="5 6" key="1">
    <citation type="submission" date="2020-08" db="EMBL/GenBank/DDBJ databases">
        <title>Genomic Encyclopedia of Type Strains, Phase IV (KMG-IV): sequencing the most valuable type-strain genomes for metagenomic binning, comparative biology and taxonomic classification.</title>
        <authorList>
            <person name="Goeker M."/>
        </authorList>
    </citation>
    <scope>NUCLEOTIDE SEQUENCE [LARGE SCALE GENOMIC DNA]</scope>
    <source>
        <strain evidence="5 6">DSM 103733</strain>
    </source>
</reference>
<feature type="domain" description="HTH araC/xylS-type" evidence="4">
    <location>
        <begin position="176"/>
        <end position="277"/>
    </location>
</feature>
<dbReference type="InterPro" id="IPR018060">
    <property type="entry name" value="HTH_AraC"/>
</dbReference>
<keyword evidence="2 5" id="KW-0238">DNA-binding</keyword>
<dbReference type="Gene3D" id="1.10.10.60">
    <property type="entry name" value="Homeodomain-like"/>
    <property type="match status" value="1"/>
</dbReference>
<dbReference type="Proteomes" id="UP000538666">
    <property type="component" value="Unassembled WGS sequence"/>
</dbReference>
<dbReference type="EMBL" id="JACHEK010000008">
    <property type="protein sequence ID" value="MBB6146010.1"/>
    <property type="molecule type" value="Genomic_DNA"/>
</dbReference>
<dbReference type="Pfam" id="PF20240">
    <property type="entry name" value="DUF6597"/>
    <property type="match status" value="1"/>
</dbReference>
<dbReference type="InterPro" id="IPR050204">
    <property type="entry name" value="AraC_XylS_family_regulators"/>
</dbReference>
<evidence type="ECO:0000313" key="5">
    <source>
        <dbReference type="EMBL" id="MBB6146010.1"/>
    </source>
</evidence>
<dbReference type="InterPro" id="IPR046532">
    <property type="entry name" value="DUF6597"/>
</dbReference>
<dbReference type="OrthoDB" id="323290at2"/>
<evidence type="ECO:0000256" key="3">
    <source>
        <dbReference type="ARBA" id="ARBA00023163"/>
    </source>
</evidence>
<evidence type="ECO:0000256" key="2">
    <source>
        <dbReference type="ARBA" id="ARBA00023125"/>
    </source>
</evidence>
<dbReference type="GO" id="GO:0043565">
    <property type="term" value="F:sequence-specific DNA binding"/>
    <property type="evidence" value="ECO:0007669"/>
    <property type="project" value="InterPro"/>
</dbReference>
<dbReference type="SMART" id="SM00342">
    <property type="entry name" value="HTH_ARAC"/>
    <property type="match status" value="1"/>
</dbReference>
<dbReference type="PANTHER" id="PTHR46796">
    <property type="entry name" value="HTH-TYPE TRANSCRIPTIONAL ACTIVATOR RHAS-RELATED"/>
    <property type="match status" value="1"/>
</dbReference>
<name>A0A841JXY1_9BACT</name>
<accession>A0A841JXY1</accession>
<protein>
    <submittedName>
        <fullName evidence="5">AraC-like DNA-binding protein</fullName>
    </submittedName>
</protein>
<keyword evidence="6" id="KW-1185">Reference proteome</keyword>
<evidence type="ECO:0000259" key="4">
    <source>
        <dbReference type="PROSITE" id="PS01124"/>
    </source>
</evidence>
<evidence type="ECO:0000256" key="1">
    <source>
        <dbReference type="ARBA" id="ARBA00023015"/>
    </source>
</evidence>
<sequence length="282" mass="31675">MLGKTRPDARPEYEERYDAIVGKARGVLQQPASAGKFRHLRMSAPAELSPWVAHFWMTGWQLEGLEPHLVETLPHPNFHLVFESGAWIVSGIHTGKFTRTLEGNAFAFGIKFTPAGFHAFFNQPAASLANKMVSAKGIFGPCIEKLQLDANAEDEMVPQSSAFLLSRHPAPDPLVTQVNQIVKGILHNPEISTVDQLAAFTGMNKRSLQRLFHQYVGATPKWVIRRYRLHELVERCHSGEQLDFAQVAVDLGYFDQAHLINDFRSIVGYSPVQYRKMAKRGD</sequence>
<evidence type="ECO:0000313" key="6">
    <source>
        <dbReference type="Proteomes" id="UP000538666"/>
    </source>
</evidence>
<dbReference type="InterPro" id="IPR009057">
    <property type="entry name" value="Homeodomain-like_sf"/>
</dbReference>